<evidence type="ECO:0000313" key="3">
    <source>
        <dbReference type="Proteomes" id="UP000024635"/>
    </source>
</evidence>
<organism evidence="2 3">
    <name type="scientific">Ancylostoma ceylanicum</name>
    <dbReference type="NCBI Taxonomy" id="53326"/>
    <lineage>
        <taxon>Eukaryota</taxon>
        <taxon>Metazoa</taxon>
        <taxon>Ecdysozoa</taxon>
        <taxon>Nematoda</taxon>
        <taxon>Chromadorea</taxon>
        <taxon>Rhabditida</taxon>
        <taxon>Rhabditina</taxon>
        <taxon>Rhabditomorpha</taxon>
        <taxon>Strongyloidea</taxon>
        <taxon>Ancylostomatidae</taxon>
        <taxon>Ancylostomatinae</taxon>
        <taxon>Ancylostoma</taxon>
    </lineage>
</organism>
<dbReference type="EMBL" id="JARK01001468">
    <property type="protein sequence ID" value="EYB98294.1"/>
    <property type="molecule type" value="Genomic_DNA"/>
</dbReference>
<evidence type="ECO:0000313" key="2">
    <source>
        <dbReference type="EMBL" id="EYB98294.1"/>
    </source>
</evidence>
<proteinExistence type="predicted"/>
<comment type="caution">
    <text evidence="2">The sequence shown here is derived from an EMBL/GenBank/DDBJ whole genome shotgun (WGS) entry which is preliminary data.</text>
</comment>
<sequence length="86" mass="9234">MKLLNSGCEPIPDREGGCGMAATPARDIETLDAGRAPTGTDPGTHVSFLVEFTVDVATKRSAPLRRIAWARLSSCCLSWLCSRHGF</sequence>
<evidence type="ECO:0000256" key="1">
    <source>
        <dbReference type="SAM" id="MobiDB-lite"/>
    </source>
</evidence>
<keyword evidence="3" id="KW-1185">Reference proteome</keyword>
<dbReference type="Proteomes" id="UP000024635">
    <property type="component" value="Unassembled WGS sequence"/>
</dbReference>
<feature type="region of interest" description="Disordered" evidence="1">
    <location>
        <begin position="1"/>
        <end position="21"/>
    </location>
</feature>
<protein>
    <submittedName>
        <fullName evidence="2">Uncharacterized protein</fullName>
    </submittedName>
</protein>
<name>A0A016T6R1_9BILA</name>
<gene>
    <name evidence="2" type="primary">Acey_s0132.g1699</name>
    <name evidence="2" type="ORF">Y032_0132g1699</name>
</gene>
<dbReference type="AlphaFoldDB" id="A0A016T6R1"/>
<accession>A0A016T6R1</accession>
<reference evidence="3" key="1">
    <citation type="journal article" date="2015" name="Nat. Genet.">
        <title>The genome and transcriptome of the zoonotic hookworm Ancylostoma ceylanicum identify infection-specific gene families.</title>
        <authorList>
            <person name="Schwarz E.M."/>
            <person name="Hu Y."/>
            <person name="Antoshechkin I."/>
            <person name="Miller M.M."/>
            <person name="Sternberg P.W."/>
            <person name="Aroian R.V."/>
        </authorList>
    </citation>
    <scope>NUCLEOTIDE SEQUENCE</scope>
    <source>
        <strain evidence="3">HY135</strain>
    </source>
</reference>